<keyword evidence="7 9" id="KW-1133">Transmembrane helix</keyword>
<feature type="domain" description="ABC transmembrane type-1" evidence="11">
    <location>
        <begin position="29"/>
        <end position="311"/>
    </location>
</feature>
<keyword evidence="5" id="KW-0547">Nucleotide-binding</keyword>
<dbReference type="SMART" id="SM00382">
    <property type="entry name" value="AAA"/>
    <property type="match status" value="1"/>
</dbReference>
<keyword evidence="13" id="KW-1185">Reference proteome</keyword>
<dbReference type="CDD" id="cd03254">
    <property type="entry name" value="ABCC_Glucan_exporter_like"/>
    <property type="match status" value="1"/>
</dbReference>
<feature type="transmembrane region" description="Helical" evidence="9">
    <location>
        <begin position="68"/>
        <end position="90"/>
    </location>
</feature>
<keyword evidence="3" id="KW-1003">Cell membrane</keyword>
<protein>
    <submittedName>
        <fullName evidence="12">ABC transporter ATP-binding/permease protein</fullName>
    </submittedName>
</protein>
<feature type="transmembrane region" description="Helical" evidence="9">
    <location>
        <begin position="248"/>
        <end position="267"/>
    </location>
</feature>
<feature type="transmembrane region" description="Helical" evidence="9">
    <location>
        <begin position="28"/>
        <end position="48"/>
    </location>
</feature>
<evidence type="ECO:0000256" key="6">
    <source>
        <dbReference type="ARBA" id="ARBA00022840"/>
    </source>
</evidence>
<dbReference type="Gene3D" id="3.40.50.300">
    <property type="entry name" value="P-loop containing nucleotide triphosphate hydrolases"/>
    <property type="match status" value="1"/>
</dbReference>
<dbReference type="Pfam" id="PF00664">
    <property type="entry name" value="ABC_membrane"/>
    <property type="match status" value="1"/>
</dbReference>
<dbReference type="EMBL" id="CP001810">
    <property type="protein sequence ID" value="ADL33927.1"/>
    <property type="molecule type" value="Genomic_DNA"/>
</dbReference>
<dbReference type="HOGENOM" id="CLU_000604_84_4_9"/>
<dbReference type="AlphaFoldDB" id="E0S2A2"/>
<dbReference type="RefSeq" id="WP_013280581.1">
    <property type="nucleotide sequence ID" value="NC_014387.1"/>
</dbReference>
<accession>E0S2A2</accession>
<evidence type="ECO:0000259" key="11">
    <source>
        <dbReference type="PROSITE" id="PS50929"/>
    </source>
</evidence>
<dbReference type="GO" id="GO:0005524">
    <property type="term" value="F:ATP binding"/>
    <property type="evidence" value="ECO:0007669"/>
    <property type="project" value="UniProtKB-KW"/>
</dbReference>
<dbReference type="PANTHER" id="PTHR43394">
    <property type="entry name" value="ATP-DEPENDENT PERMEASE MDL1, MITOCHONDRIAL"/>
    <property type="match status" value="1"/>
</dbReference>
<dbReference type="SUPFAM" id="SSF52540">
    <property type="entry name" value="P-loop containing nucleoside triphosphate hydrolases"/>
    <property type="match status" value="1"/>
</dbReference>
<feature type="transmembrane region" description="Helical" evidence="9">
    <location>
        <begin position="170"/>
        <end position="188"/>
    </location>
</feature>
<dbReference type="Proteomes" id="UP000001299">
    <property type="component" value="Chromosome 1"/>
</dbReference>
<keyword evidence="2" id="KW-0813">Transport</keyword>
<dbReference type="InterPro" id="IPR036640">
    <property type="entry name" value="ABC1_TM_sf"/>
</dbReference>
<feature type="transmembrane region" description="Helical" evidence="9">
    <location>
        <begin position="147"/>
        <end position="164"/>
    </location>
</feature>
<dbReference type="PROSITE" id="PS50929">
    <property type="entry name" value="ABC_TM1F"/>
    <property type="match status" value="1"/>
</dbReference>
<sequence>MNENTNIKLPLFGIPKLFPYIKQYGPKIIFMIILGVLSSLADSVFPIFNRYAIDYFVGRKTLEGLTVFIVLYLIVLVLQVIDNFICTYICGQIELSVDRDLRNAAFSHLQTLSFAYFNQNNVGYIHARVMSDTGKIGVMVSWRMMDIVWQGAYVIFVLVMMLILNFKLALLVMILVPIAVVLVMYFQSKLVVLNRKIREINSTITSNFNEGITGAKAIKTLVVEDKIQSDFEEDTEKMRATSVHATHYSAFFTSAITMMSSVALALVLWRGGIITMDGIIQIGTLSVFLSYALSLMEPIQNIIITLSELIAVQVNVERLTRLLETESDVSDSPEVIEKYGDTFNPKKENWEPLFGDVEFKDVTFKYPDGDEYVLTDFNLKVPQGTNVAIVGETGAGKSTLVNLVCRFFKPTKGQVLIDGRDAAERSQLWLHSNIGYVLQTPHLFSGTVRDNLRYGNPDATEEEIWNALRLVSADGIVKRMDKGLDSDVGEDGGMLSTGEKQLLSFARALLADPKILVLDEATASIDTVTEKAIQDAIVTVTKGRTSFVIAHRLSTIVDADIILVVNDGKIVERGSHAELMDKRGYYYDLFTKQFDESSTDQVFG</sequence>
<dbReference type="Pfam" id="PF00005">
    <property type="entry name" value="ABC_tran"/>
    <property type="match status" value="1"/>
</dbReference>
<dbReference type="STRING" id="515622.bpr_I1188"/>
<dbReference type="InterPro" id="IPR027417">
    <property type="entry name" value="P-loop_NTPase"/>
</dbReference>
<evidence type="ECO:0000256" key="3">
    <source>
        <dbReference type="ARBA" id="ARBA00022475"/>
    </source>
</evidence>
<evidence type="ECO:0000256" key="7">
    <source>
        <dbReference type="ARBA" id="ARBA00022989"/>
    </source>
</evidence>
<keyword evidence="8 9" id="KW-0472">Membrane</keyword>
<evidence type="ECO:0000256" key="8">
    <source>
        <dbReference type="ARBA" id="ARBA00023136"/>
    </source>
</evidence>
<evidence type="ECO:0000256" key="1">
    <source>
        <dbReference type="ARBA" id="ARBA00004651"/>
    </source>
</evidence>
<evidence type="ECO:0000313" key="12">
    <source>
        <dbReference type="EMBL" id="ADL33927.1"/>
    </source>
</evidence>
<evidence type="ECO:0000256" key="9">
    <source>
        <dbReference type="SAM" id="Phobius"/>
    </source>
</evidence>
<proteinExistence type="predicted"/>
<dbReference type="eggNOG" id="COG1132">
    <property type="taxonomic scope" value="Bacteria"/>
</dbReference>
<feature type="domain" description="ABC transporter" evidence="10">
    <location>
        <begin position="357"/>
        <end position="592"/>
    </location>
</feature>
<keyword evidence="6 12" id="KW-0067">ATP-binding</keyword>
<evidence type="ECO:0000256" key="4">
    <source>
        <dbReference type="ARBA" id="ARBA00022692"/>
    </source>
</evidence>
<gene>
    <name evidence="12" type="ordered locus">bpr_I1188</name>
</gene>
<organism evidence="12 13">
    <name type="scientific">Butyrivibrio proteoclasticus (strain ATCC 51982 / DSM 14932 / B316)</name>
    <name type="common">Clostridium proteoclasticum</name>
    <dbReference type="NCBI Taxonomy" id="515622"/>
    <lineage>
        <taxon>Bacteria</taxon>
        <taxon>Bacillati</taxon>
        <taxon>Bacillota</taxon>
        <taxon>Clostridia</taxon>
        <taxon>Lachnospirales</taxon>
        <taxon>Lachnospiraceae</taxon>
        <taxon>Butyrivibrio</taxon>
    </lineage>
</organism>
<dbReference type="InterPro" id="IPR003439">
    <property type="entry name" value="ABC_transporter-like_ATP-bd"/>
</dbReference>
<dbReference type="GO" id="GO:0005886">
    <property type="term" value="C:plasma membrane"/>
    <property type="evidence" value="ECO:0007669"/>
    <property type="project" value="UniProtKB-SubCell"/>
</dbReference>
<dbReference type="KEGG" id="bpb:bpr_I1188"/>
<dbReference type="GO" id="GO:0015421">
    <property type="term" value="F:ABC-type oligopeptide transporter activity"/>
    <property type="evidence" value="ECO:0007669"/>
    <property type="project" value="TreeGrafter"/>
</dbReference>
<evidence type="ECO:0000256" key="2">
    <source>
        <dbReference type="ARBA" id="ARBA00022448"/>
    </source>
</evidence>
<evidence type="ECO:0000256" key="5">
    <source>
        <dbReference type="ARBA" id="ARBA00022741"/>
    </source>
</evidence>
<dbReference type="PANTHER" id="PTHR43394:SF1">
    <property type="entry name" value="ATP-BINDING CASSETTE SUB-FAMILY B MEMBER 10, MITOCHONDRIAL"/>
    <property type="match status" value="1"/>
</dbReference>
<dbReference type="InterPro" id="IPR039421">
    <property type="entry name" value="Type_1_exporter"/>
</dbReference>
<dbReference type="InterPro" id="IPR003593">
    <property type="entry name" value="AAA+_ATPase"/>
</dbReference>
<dbReference type="CDD" id="cd18540">
    <property type="entry name" value="ABC_6TM_exporter_like"/>
    <property type="match status" value="1"/>
</dbReference>
<keyword evidence="4 9" id="KW-0812">Transmembrane</keyword>
<dbReference type="Gene3D" id="1.20.1560.10">
    <property type="entry name" value="ABC transporter type 1, transmembrane domain"/>
    <property type="match status" value="1"/>
</dbReference>
<reference evidence="12 13" key="1">
    <citation type="journal article" date="2010" name="PLoS ONE">
        <title>The glycobiome of the rumen bacterium Butyrivibrio proteoclasticus B316(T) highlights adaptation to a polysaccharide-rich environment.</title>
        <authorList>
            <person name="Kelly W.J."/>
            <person name="Leahy S.C."/>
            <person name="Altermann E."/>
            <person name="Yeoman C.J."/>
            <person name="Dunne J.C."/>
            <person name="Kong Z."/>
            <person name="Pacheco D.M."/>
            <person name="Li D."/>
            <person name="Noel S.J."/>
            <person name="Moon C.D."/>
            <person name="Cookson A.L."/>
            <person name="Attwood G.T."/>
        </authorList>
    </citation>
    <scope>NUCLEOTIDE SEQUENCE [LARGE SCALE GENOMIC DNA]</scope>
    <source>
        <strain evidence="13">ATCC 51982 / DSM 14932 / B316</strain>
    </source>
</reference>
<dbReference type="GO" id="GO:0016887">
    <property type="term" value="F:ATP hydrolysis activity"/>
    <property type="evidence" value="ECO:0007669"/>
    <property type="project" value="InterPro"/>
</dbReference>
<feature type="transmembrane region" description="Helical" evidence="9">
    <location>
        <begin position="273"/>
        <end position="293"/>
    </location>
</feature>
<dbReference type="FunFam" id="3.40.50.300:FF:000221">
    <property type="entry name" value="Multidrug ABC transporter ATP-binding protein"/>
    <property type="match status" value="1"/>
</dbReference>
<dbReference type="SUPFAM" id="SSF90123">
    <property type="entry name" value="ABC transporter transmembrane region"/>
    <property type="match status" value="1"/>
</dbReference>
<comment type="subcellular location">
    <subcellularLocation>
        <location evidence="1">Cell membrane</location>
        <topology evidence="1">Multi-pass membrane protein</topology>
    </subcellularLocation>
</comment>
<evidence type="ECO:0000313" key="13">
    <source>
        <dbReference type="Proteomes" id="UP000001299"/>
    </source>
</evidence>
<name>E0S2A2_BUTPB</name>
<evidence type="ECO:0000259" key="10">
    <source>
        <dbReference type="PROSITE" id="PS50893"/>
    </source>
</evidence>
<dbReference type="PROSITE" id="PS50893">
    <property type="entry name" value="ABC_TRANSPORTER_2"/>
    <property type="match status" value="1"/>
</dbReference>
<dbReference type="InterPro" id="IPR011527">
    <property type="entry name" value="ABC1_TM_dom"/>
</dbReference>